<dbReference type="EMBL" id="UFAJ01000633">
    <property type="protein sequence ID" value="SSD61272.1"/>
    <property type="molecule type" value="Genomic_DNA"/>
</dbReference>
<evidence type="ECO:0000313" key="5">
    <source>
        <dbReference type="Proteomes" id="UP000262825"/>
    </source>
</evidence>
<dbReference type="SUPFAM" id="SSF53187">
    <property type="entry name" value="Zn-dependent exopeptidases"/>
    <property type="match status" value="1"/>
</dbReference>
<proteinExistence type="inferred from homology"/>
<name>A0A376B9E7_9ASCO</name>
<dbReference type="InterPro" id="IPR010158">
    <property type="entry name" value="Amidase_Cbmase"/>
</dbReference>
<dbReference type="InterPro" id="IPR011650">
    <property type="entry name" value="Peptidase_M20_dimer"/>
</dbReference>
<dbReference type="PANTHER" id="PTHR32494:SF5">
    <property type="entry name" value="ALLANTOATE AMIDOHYDROLASE"/>
    <property type="match status" value="1"/>
</dbReference>
<dbReference type="Gene3D" id="3.40.630.10">
    <property type="entry name" value="Zn peptidases"/>
    <property type="match status" value="1"/>
</dbReference>
<comment type="similarity">
    <text evidence="1">Belongs to the peptidase M20A family.</text>
</comment>
<reference evidence="5" key="1">
    <citation type="submission" date="2018-06" db="EMBL/GenBank/DDBJ databases">
        <authorList>
            <person name="Guldener U."/>
        </authorList>
    </citation>
    <scope>NUCLEOTIDE SEQUENCE [LARGE SCALE GENOMIC DNA]</scope>
    <source>
        <strain evidence="5">UTAD17</strain>
    </source>
</reference>
<dbReference type="VEuPathDB" id="FungiDB:SCODWIG_03033"/>
<sequence length="451" mass="49572">MSTTQSNKSATTSLPVGTLSLPGIVPLDIVSGRLNDTIINTGEQYGGLDRWGPARHEFGMRRLAGTKVDGEMRTWFINQCKNLGCSIKIDKIGNIFAIFPGKNSGELPTGIGSHLDTQPAAGKYDGILGVLAGLEVLRTFKENNYVPNYDVCVVCWFNEEGARFPMACTGSSVWAHALPLKEAYELMSIGEDTPESVYESLTNTGYLGDIDASYESGQNFHGIFELHIEQGPILENEKRDIGIVVGVQSWHWQKIIVTGQGAHAGTTPWELRHDALLASSKMIIAANKLAKKYKGLFTCGVIDALPYSVNIIPGEVSFTTDFRHTSDETLKQIVKEATEEFAQIVTEEGCEIKTEILQYNPAVHFNKTCIECVSRSAYAQFPKDKVRTITSGAGHDSCLTSLHCPTSMIFIPSKNGLSHNYHEYSSPEEIENGFKVLLQAVINYDNHRAAK</sequence>
<evidence type="ECO:0000256" key="1">
    <source>
        <dbReference type="ARBA" id="ARBA00006247"/>
    </source>
</evidence>
<feature type="domain" description="Peptidase M20 dimerisation" evidence="3">
    <location>
        <begin position="252"/>
        <end position="343"/>
    </location>
</feature>
<dbReference type="Pfam" id="PF07687">
    <property type="entry name" value="M20_dimer"/>
    <property type="match status" value="1"/>
</dbReference>
<dbReference type="SUPFAM" id="SSF55031">
    <property type="entry name" value="Bacterial exopeptidase dimerisation domain"/>
    <property type="match status" value="1"/>
</dbReference>
<accession>A0A376B9E7</accession>
<organism evidence="4 5">
    <name type="scientific">Saccharomycodes ludwigii</name>
    <dbReference type="NCBI Taxonomy" id="36035"/>
    <lineage>
        <taxon>Eukaryota</taxon>
        <taxon>Fungi</taxon>
        <taxon>Dikarya</taxon>
        <taxon>Ascomycota</taxon>
        <taxon>Saccharomycotina</taxon>
        <taxon>Saccharomycetes</taxon>
        <taxon>Saccharomycodales</taxon>
        <taxon>Saccharomycodaceae</taxon>
        <taxon>Saccharomycodes</taxon>
    </lineage>
</organism>
<dbReference type="PIRSF" id="PIRSF001235">
    <property type="entry name" value="Amidase_carbamoylase"/>
    <property type="match status" value="1"/>
</dbReference>
<evidence type="ECO:0000313" key="4">
    <source>
        <dbReference type="EMBL" id="SSD61272.1"/>
    </source>
</evidence>
<dbReference type="InterPro" id="IPR002933">
    <property type="entry name" value="Peptidase_M20"/>
</dbReference>
<protein>
    <submittedName>
        <fullName evidence="4">Related to N-carbamoyl-L-amino acid hydrolase</fullName>
    </submittedName>
</protein>
<dbReference type="CDD" id="cd03884">
    <property type="entry name" value="M20_bAS"/>
    <property type="match status" value="1"/>
</dbReference>
<evidence type="ECO:0000259" key="3">
    <source>
        <dbReference type="Pfam" id="PF07687"/>
    </source>
</evidence>
<dbReference type="Pfam" id="PF01546">
    <property type="entry name" value="Peptidase_M20"/>
    <property type="match status" value="1"/>
</dbReference>
<evidence type="ECO:0000256" key="2">
    <source>
        <dbReference type="ARBA" id="ARBA00022801"/>
    </source>
</evidence>
<keyword evidence="2 4" id="KW-0378">Hydrolase</keyword>
<dbReference type="NCBIfam" id="TIGR01879">
    <property type="entry name" value="hydantase"/>
    <property type="match status" value="1"/>
</dbReference>
<dbReference type="AlphaFoldDB" id="A0A376B9E7"/>
<gene>
    <name evidence="4" type="ORF">SCODWIG_03033</name>
</gene>
<dbReference type="Proteomes" id="UP000262825">
    <property type="component" value="Unassembled WGS sequence"/>
</dbReference>
<keyword evidence="5" id="KW-1185">Reference proteome</keyword>
<dbReference type="PANTHER" id="PTHR32494">
    <property type="entry name" value="ALLANTOATE DEIMINASE-RELATED"/>
    <property type="match status" value="1"/>
</dbReference>
<dbReference type="Gene3D" id="3.30.70.360">
    <property type="match status" value="1"/>
</dbReference>
<dbReference type="GO" id="GO:0016813">
    <property type="term" value="F:hydrolase activity, acting on carbon-nitrogen (but not peptide) bonds, in linear amidines"/>
    <property type="evidence" value="ECO:0007669"/>
    <property type="project" value="InterPro"/>
</dbReference>
<dbReference type="InterPro" id="IPR036264">
    <property type="entry name" value="Bact_exopeptidase_dim_dom"/>
</dbReference>